<gene>
    <name evidence="1" type="ORF">MENT_LOCUS9178</name>
</gene>
<reference evidence="1 2" key="1">
    <citation type="submission" date="2020-08" db="EMBL/GenBank/DDBJ databases">
        <authorList>
            <person name="Koutsovoulos G."/>
            <person name="Danchin GJ E."/>
        </authorList>
    </citation>
    <scope>NUCLEOTIDE SEQUENCE [LARGE SCALE GENOMIC DNA]</scope>
</reference>
<dbReference type="Proteomes" id="UP000580250">
    <property type="component" value="Unassembled WGS sequence"/>
</dbReference>
<sequence>MLIKFSRVRKKIMIQNSSSKFQCELFILPPIFNSSTKNNLNELNIKIKQTFLFSPNLLENLFIPISLSEDNEKLNKNILKIFPEDILCSNRSCLGKDNSPPNFYLLLIHFTKKIIKSAEAKNTFTS</sequence>
<dbReference type="EMBL" id="CAJEWN010000040">
    <property type="protein sequence ID" value="CAD2148026.1"/>
    <property type="molecule type" value="Genomic_DNA"/>
</dbReference>
<proteinExistence type="predicted"/>
<protein>
    <submittedName>
        <fullName evidence="1">Uncharacterized protein</fullName>
    </submittedName>
</protein>
<name>A0A6V7U9X7_MELEN</name>
<dbReference type="AlphaFoldDB" id="A0A6V7U9X7"/>
<accession>A0A6V7U9X7</accession>
<evidence type="ECO:0000313" key="1">
    <source>
        <dbReference type="EMBL" id="CAD2148026.1"/>
    </source>
</evidence>
<evidence type="ECO:0000313" key="2">
    <source>
        <dbReference type="Proteomes" id="UP000580250"/>
    </source>
</evidence>
<comment type="caution">
    <text evidence="1">The sequence shown here is derived from an EMBL/GenBank/DDBJ whole genome shotgun (WGS) entry which is preliminary data.</text>
</comment>
<organism evidence="1 2">
    <name type="scientific">Meloidogyne enterolobii</name>
    <name type="common">Root-knot nematode worm</name>
    <name type="synonym">Meloidogyne mayaguensis</name>
    <dbReference type="NCBI Taxonomy" id="390850"/>
    <lineage>
        <taxon>Eukaryota</taxon>
        <taxon>Metazoa</taxon>
        <taxon>Ecdysozoa</taxon>
        <taxon>Nematoda</taxon>
        <taxon>Chromadorea</taxon>
        <taxon>Rhabditida</taxon>
        <taxon>Tylenchina</taxon>
        <taxon>Tylenchomorpha</taxon>
        <taxon>Tylenchoidea</taxon>
        <taxon>Meloidogynidae</taxon>
        <taxon>Meloidogyninae</taxon>
        <taxon>Meloidogyne</taxon>
    </lineage>
</organism>